<dbReference type="InterPro" id="IPR011009">
    <property type="entry name" value="Kinase-like_dom_sf"/>
</dbReference>
<proteinExistence type="predicted"/>
<dbReference type="InterPro" id="IPR050235">
    <property type="entry name" value="CK1_Ser-Thr_kinase"/>
</dbReference>
<reference evidence="2" key="1">
    <citation type="submission" date="2025-08" db="UniProtKB">
        <authorList>
            <consortium name="Ensembl"/>
        </authorList>
    </citation>
    <scope>IDENTIFICATION</scope>
</reference>
<keyword evidence="3" id="KW-1185">Reference proteome</keyword>
<dbReference type="PANTHER" id="PTHR11909">
    <property type="entry name" value="CASEIN KINASE-RELATED"/>
    <property type="match status" value="1"/>
</dbReference>
<name>A0A8C6WVU6_9GOBI</name>
<protein>
    <submittedName>
        <fullName evidence="2">VRK serine/threonine kinase 3</fullName>
    </submittedName>
</protein>
<evidence type="ECO:0000313" key="3">
    <source>
        <dbReference type="Proteomes" id="UP000694523"/>
    </source>
</evidence>
<evidence type="ECO:0000259" key="1">
    <source>
        <dbReference type="PROSITE" id="PS50011"/>
    </source>
</evidence>
<dbReference type="SUPFAM" id="SSF56112">
    <property type="entry name" value="Protein kinase-like (PK-like)"/>
    <property type="match status" value="1"/>
</dbReference>
<evidence type="ECO:0000313" key="2">
    <source>
        <dbReference type="Ensembl" id="ENSNMLP00000035296.1"/>
    </source>
</evidence>
<dbReference type="Gene3D" id="1.10.510.10">
    <property type="entry name" value="Transferase(Phosphotransferase) domain 1"/>
    <property type="match status" value="1"/>
</dbReference>
<dbReference type="Proteomes" id="UP000694523">
    <property type="component" value="Unplaced"/>
</dbReference>
<sequence length="335" mass="38174">MFNNVQCFVKFGAKPSEKLWRRLKMYYQYLCLTYYVTKFKVSSKRWGPMKCITSHSVCETFVKYVFIFKGKGKSKKSKVTPALEPLQEGTEVTDTVGKNGNWSEYSIRPWQRSFMKVNLKYLGAKDGKIFNEQNFLQRAAKPASIEKWIKQNKMDFIGLPQCVGFGLHADSYRFPPVFNEQTKQASLDVLQYIHTNEYVHADINAENVYINEGHRSQVYLVGYNHAFRYCPGGHHVDHREGSRTPHEGAVQSISLDSHDGAGHSVRRSDLQSLGYCMLYWHTGTLPWTTLRAFESFLSAVMGLEYNEQPDYTALKSGLTAALTQLGGSVGQPLSI</sequence>
<reference evidence="2" key="2">
    <citation type="submission" date="2025-09" db="UniProtKB">
        <authorList>
            <consortium name="Ensembl"/>
        </authorList>
    </citation>
    <scope>IDENTIFICATION</scope>
</reference>
<dbReference type="InterPro" id="IPR000719">
    <property type="entry name" value="Prot_kinase_dom"/>
</dbReference>
<dbReference type="PROSITE" id="PS50011">
    <property type="entry name" value="PROTEIN_KINASE_DOM"/>
    <property type="match status" value="1"/>
</dbReference>
<dbReference type="GO" id="GO:0004672">
    <property type="term" value="F:protein kinase activity"/>
    <property type="evidence" value="ECO:0007669"/>
    <property type="project" value="InterPro"/>
</dbReference>
<organism evidence="2 3">
    <name type="scientific">Neogobius melanostomus</name>
    <name type="common">round goby</name>
    <dbReference type="NCBI Taxonomy" id="47308"/>
    <lineage>
        <taxon>Eukaryota</taxon>
        <taxon>Metazoa</taxon>
        <taxon>Chordata</taxon>
        <taxon>Craniata</taxon>
        <taxon>Vertebrata</taxon>
        <taxon>Euteleostomi</taxon>
        <taxon>Actinopterygii</taxon>
        <taxon>Neopterygii</taxon>
        <taxon>Teleostei</taxon>
        <taxon>Neoteleostei</taxon>
        <taxon>Acanthomorphata</taxon>
        <taxon>Gobiaria</taxon>
        <taxon>Gobiiformes</taxon>
        <taxon>Gobioidei</taxon>
        <taxon>Gobiidae</taxon>
        <taxon>Benthophilinae</taxon>
        <taxon>Neogobiini</taxon>
        <taxon>Neogobius</taxon>
    </lineage>
</organism>
<feature type="domain" description="Protein kinase" evidence="1">
    <location>
        <begin position="90"/>
        <end position="335"/>
    </location>
</feature>
<accession>A0A8C6WVU6</accession>
<dbReference type="Ensembl" id="ENSNMLT00000039307.1">
    <property type="protein sequence ID" value="ENSNMLP00000035296.1"/>
    <property type="gene ID" value="ENSNMLG00000021899.1"/>
</dbReference>
<dbReference type="GO" id="GO:0005524">
    <property type="term" value="F:ATP binding"/>
    <property type="evidence" value="ECO:0007669"/>
    <property type="project" value="InterPro"/>
</dbReference>
<dbReference type="AlphaFoldDB" id="A0A8C6WVU6"/>